<reference evidence="2 3" key="1">
    <citation type="submission" date="2023-06" db="EMBL/GenBank/DDBJ databases">
        <title>Sporosarcina sp. nov., isolated from Korean traditional fermented seafood 'Jeotgal'.</title>
        <authorList>
            <person name="Yang A.-I."/>
            <person name="Shin N.-R."/>
        </authorList>
    </citation>
    <scope>NUCLEOTIDE SEQUENCE [LARGE SCALE GENOMIC DNA]</scope>
    <source>
        <strain evidence="2 3">KCTC3840</strain>
    </source>
</reference>
<dbReference type="InterPro" id="IPR023089">
    <property type="entry name" value="YozE_SAM-like"/>
</dbReference>
<dbReference type="NCBIfam" id="NF010193">
    <property type="entry name" value="PRK13672.1"/>
    <property type="match status" value="1"/>
</dbReference>
<feature type="domain" description="YozE SAM-like" evidence="1">
    <location>
        <begin position="4"/>
        <end position="69"/>
    </location>
</feature>
<dbReference type="EMBL" id="JAUBDH010000003">
    <property type="protein sequence ID" value="MDW0109577.1"/>
    <property type="molecule type" value="Genomic_DNA"/>
</dbReference>
<gene>
    <name evidence="2" type="ORF">QT716_05855</name>
</gene>
<dbReference type="RefSeq" id="WP_317935122.1">
    <property type="nucleotide sequence ID" value="NZ_JAUBDH010000003.1"/>
</dbReference>
<dbReference type="Gene3D" id="1.10.150.260">
    <property type="entry name" value="YozE SAM-like"/>
    <property type="match status" value="1"/>
</dbReference>
<proteinExistence type="predicted"/>
<dbReference type="Pfam" id="PF06855">
    <property type="entry name" value="YozE_SAM_like"/>
    <property type="match status" value="1"/>
</dbReference>
<accession>A0ABU4FZN4</accession>
<dbReference type="InterPro" id="IPR036806">
    <property type="entry name" value="YozE_SAM-like_sf"/>
</dbReference>
<name>A0ABU4FZN4_9BACL</name>
<sequence>MDRSFYQFALSYRGGEKNDPHSVFAETMFKDLSFPKDERSFDTLSRYIEEKADPLMSSILFDELYRHYEDRFL</sequence>
<keyword evidence="3" id="KW-1185">Reference proteome</keyword>
<protein>
    <submittedName>
        <fullName evidence="2">YozE family protein</fullName>
    </submittedName>
</protein>
<evidence type="ECO:0000259" key="1">
    <source>
        <dbReference type="Pfam" id="PF06855"/>
    </source>
</evidence>
<evidence type="ECO:0000313" key="3">
    <source>
        <dbReference type="Proteomes" id="UP001280629"/>
    </source>
</evidence>
<dbReference type="SUPFAM" id="SSF140652">
    <property type="entry name" value="YozE-like"/>
    <property type="match status" value="1"/>
</dbReference>
<organism evidence="2 3">
    <name type="scientific">Sporosarcina aquimarina</name>
    <dbReference type="NCBI Taxonomy" id="114975"/>
    <lineage>
        <taxon>Bacteria</taxon>
        <taxon>Bacillati</taxon>
        <taxon>Bacillota</taxon>
        <taxon>Bacilli</taxon>
        <taxon>Bacillales</taxon>
        <taxon>Caryophanaceae</taxon>
        <taxon>Sporosarcina</taxon>
    </lineage>
</organism>
<dbReference type="Proteomes" id="UP001280629">
    <property type="component" value="Unassembled WGS sequence"/>
</dbReference>
<comment type="caution">
    <text evidence="2">The sequence shown here is derived from an EMBL/GenBank/DDBJ whole genome shotgun (WGS) entry which is preliminary data.</text>
</comment>
<evidence type="ECO:0000313" key="2">
    <source>
        <dbReference type="EMBL" id="MDW0109577.1"/>
    </source>
</evidence>